<reference evidence="7 8" key="1">
    <citation type="submission" date="2015-09" db="EMBL/GenBank/DDBJ databases">
        <authorList>
            <consortium name="Pathogen Informatics"/>
        </authorList>
    </citation>
    <scope>NUCLEOTIDE SEQUENCE [LARGE SCALE GENOMIC DNA]</scope>
    <source>
        <strain evidence="7 8">2789STDY5834861</strain>
    </source>
</reference>
<evidence type="ECO:0000256" key="4">
    <source>
        <dbReference type="ARBA" id="ARBA00022833"/>
    </source>
</evidence>
<keyword evidence="4" id="KW-0862">Zinc</keyword>
<evidence type="ECO:0000256" key="1">
    <source>
        <dbReference type="ARBA" id="ARBA00022670"/>
    </source>
</evidence>
<accession>A0A174D3E5</accession>
<dbReference type="AlphaFoldDB" id="A0A174D3E5"/>
<protein>
    <recommendedName>
        <fullName evidence="6">JAB domain-containing protein</fullName>
    </recommendedName>
</protein>
<sequence>MRISNTCKKMKLPNGKVVDILSTVFEEMEKWLQDTSGKKEAGGYIVGYQHYETENITLEQISHPYRLDIRKSTFFSMRDPRHKIFLMNCMRKKSFYMGVWHTHHQMFPEPSPIDWRDWYETLEVDRTGCEYVFFIIAGFRDIRIWVGDFKEKNIIEIFECPHKNGIYLM</sequence>
<gene>
    <name evidence="7" type="ORF">ERS852476_02120</name>
</gene>
<proteinExistence type="predicted"/>
<evidence type="ECO:0000259" key="6">
    <source>
        <dbReference type="Pfam" id="PF14464"/>
    </source>
</evidence>
<evidence type="ECO:0000256" key="2">
    <source>
        <dbReference type="ARBA" id="ARBA00022723"/>
    </source>
</evidence>
<feature type="domain" description="JAB" evidence="6">
    <location>
        <begin position="37"/>
        <end position="143"/>
    </location>
</feature>
<dbReference type="GO" id="GO:0006508">
    <property type="term" value="P:proteolysis"/>
    <property type="evidence" value="ECO:0007669"/>
    <property type="project" value="UniProtKB-KW"/>
</dbReference>
<keyword evidence="1" id="KW-0645">Protease</keyword>
<dbReference type="GO" id="GO:0008237">
    <property type="term" value="F:metallopeptidase activity"/>
    <property type="evidence" value="ECO:0007669"/>
    <property type="project" value="UniProtKB-KW"/>
</dbReference>
<evidence type="ECO:0000313" key="8">
    <source>
        <dbReference type="Proteomes" id="UP000095645"/>
    </source>
</evidence>
<dbReference type="SUPFAM" id="SSF102712">
    <property type="entry name" value="JAB1/MPN domain"/>
    <property type="match status" value="1"/>
</dbReference>
<dbReference type="EMBL" id="CYZP01000017">
    <property type="protein sequence ID" value="CUO18575.1"/>
    <property type="molecule type" value="Genomic_DNA"/>
</dbReference>
<evidence type="ECO:0000256" key="3">
    <source>
        <dbReference type="ARBA" id="ARBA00022801"/>
    </source>
</evidence>
<name>A0A174D3E5_9FIRM</name>
<keyword evidence="5" id="KW-0482">Metalloprotease</keyword>
<keyword evidence="3" id="KW-0378">Hydrolase</keyword>
<dbReference type="Gene3D" id="3.40.140.10">
    <property type="entry name" value="Cytidine Deaminase, domain 2"/>
    <property type="match status" value="1"/>
</dbReference>
<dbReference type="RefSeq" id="WP_055058192.1">
    <property type="nucleotide sequence ID" value="NZ_CYZP01000017.1"/>
</dbReference>
<dbReference type="Pfam" id="PF14464">
    <property type="entry name" value="Prok-JAB"/>
    <property type="match status" value="1"/>
</dbReference>
<organism evidence="7 8">
    <name type="scientific">Blautia obeum</name>
    <dbReference type="NCBI Taxonomy" id="40520"/>
    <lineage>
        <taxon>Bacteria</taxon>
        <taxon>Bacillati</taxon>
        <taxon>Bacillota</taxon>
        <taxon>Clostridia</taxon>
        <taxon>Lachnospirales</taxon>
        <taxon>Lachnospiraceae</taxon>
        <taxon>Blautia</taxon>
    </lineage>
</organism>
<dbReference type="InterPro" id="IPR028090">
    <property type="entry name" value="JAB_dom_prok"/>
</dbReference>
<evidence type="ECO:0000313" key="7">
    <source>
        <dbReference type="EMBL" id="CUO18575.1"/>
    </source>
</evidence>
<evidence type="ECO:0000256" key="5">
    <source>
        <dbReference type="ARBA" id="ARBA00023049"/>
    </source>
</evidence>
<dbReference type="Proteomes" id="UP000095645">
    <property type="component" value="Unassembled WGS sequence"/>
</dbReference>
<dbReference type="GO" id="GO:0046872">
    <property type="term" value="F:metal ion binding"/>
    <property type="evidence" value="ECO:0007669"/>
    <property type="project" value="UniProtKB-KW"/>
</dbReference>
<keyword evidence="2" id="KW-0479">Metal-binding</keyword>